<sequence>MATVRALTARVRAVVDDTGADETGSSPVEFVLVGAMLTVLTLAVVQFGLAVYVRNVVHDAAVDGAYHAALADTSLADGEERTRSIVSRTIGEQYATDIAARTSGALGHETVEMRVVTTLPLAGLLGMPRAWEVTAHAPIESFD</sequence>
<dbReference type="InterPro" id="IPR012495">
    <property type="entry name" value="TadE-like_dom"/>
</dbReference>
<protein>
    <submittedName>
        <fullName evidence="3">TadE-like protein</fullName>
    </submittedName>
</protein>
<evidence type="ECO:0000313" key="3">
    <source>
        <dbReference type="EMBL" id="KJL44783.1"/>
    </source>
</evidence>
<reference evidence="3 4" key="1">
    <citation type="submission" date="2015-02" db="EMBL/GenBank/DDBJ databases">
        <title>Draft genome sequences of ten Microbacterium spp. with emphasis on heavy metal contaminated environments.</title>
        <authorList>
            <person name="Corretto E."/>
        </authorList>
    </citation>
    <scope>NUCLEOTIDE SEQUENCE [LARGE SCALE GENOMIC DNA]</scope>
    <source>
        <strain evidence="3 4">DSM 12510</strain>
    </source>
</reference>
<feature type="domain" description="TadE-like" evidence="2">
    <location>
        <begin position="24"/>
        <end position="65"/>
    </location>
</feature>
<evidence type="ECO:0000259" key="2">
    <source>
        <dbReference type="Pfam" id="PF07811"/>
    </source>
</evidence>
<dbReference type="STRING" id="92835.RS81_00435"/>
<feature type="transmembrane region" description="Helical" evidence="1">
    <location>
        <begin position="30"/>
        <end position="53"/>
    </location>
</feature>
<evidence type="ECO:0000256" key="1">
    <source>
        <dbReference type="SAM" id="Phobius"/>
    </source>
</evidence>
<comment type="caution">
    <text evidence="3">The sequence shown here is derived from an EMBL/GenBank/DDBJ whole genome shotgun (WGS) entry which is preliminary data.</text>
</comment>
<gene>
    <name evidence="3" type="ORF">RS81_00435</name>
</gene>
<dbReference type="PATRIC" id="fig|92835.4.peg.447"/>
<keyword evidence="4" id="KW-1185">Reference proteome</keyword>
<proteinExistence type="predicted"/>
<dbReference type="Proteomes" id="UP000033956">
    <property type="component" value="Unassembled WGS sequence"/>
</dbReference>
<dbReference type="EMBL" id="JYIZ01000029">
    <property type="protein sequence ID" value="KJL44783.1"/>
    <property type="molecule type" value="Genomic_DNA"/>
</dbReference>
<keyword evidence="1" id="KW-0812">Transmembrane</keyword>
<organism evidence="3 4">
    <name type="scientific">Microbacterium terrae</name>
    <dbReference type="NCBI Taxonomy" id="69369"/>
    <lineage>
        <taxon>Bacteria</taxon>
        <taxon>Bacillati</taxon>
        <taxon>Actinomycetota</taxon>
        <taxon>Actinomycetes</taxon>
        <taxon>Micrococcales</taxon>
        <taxon>Microbacteriaceae</taxon>
        <taxon>Microbacterium</taxon>
    </lineage>
</organism>
<accession>A0A0M2HIZ3</accession>
<keyword evidence="1" id="KW-0472">Membrane</keyword>
<evidence type="ECO:0000313" key="4">
    <source>
        <dbReference type="Proteomes" id="UP000033956"/>
    </source>
</evidence>
<dbReference type="AlphaFoldDB" id="A0A0M2HIZ3"/>
<dbReference type="Pfam" id="PF07811">
    <property type="entry name" value="TadE"/>
    <property type="match status" value="1"/>
</dbReference>
<name>A0A0M2HIZ3_9MICO</name>
<keyword evidence="1" id="KW-1133">Transmembrane helix</keyword>